<feature type="region of interest" description="Disordered" evidence="1">
    <location>
        <begin position="1"/>
        <end position="22"/>
    </location>
</feature>
<evidence type="ECO:0000259" key="2">
    <source>
        <dbReference type="PROSITE" id="PS50943"/>
    </source>
</evidence>
<dbReference type="InterPro" id="IPR001387">
    <property type="entry name" value="Cro/C1-type_HTH"/>
</dbReference>
<reference evidence="3 4" key="1">
    <citation type="submission" date="2018-05" db="EMBL/GenBank/DDBJ databases">
        <title>Streptomyces venezuelae.</title>
        <authorList>
            <person name="Kim W."/>
            <person name="Lee N."/>
            <person name="Cho B.-K."/>
        </authorList>
    </citation>
    <scope>NUCLEOTIDE SEQUENCE [LARGE SCALE GENOMIC DNA]</scope>
    <source>
        <strain evidence="3 4">ATCC 14583</strain>
    </source>
</reference>
<dbReference type="Pfam" id="PF13560">
    <property type="entry name" value="HTH_31"/>
    <property type="match status" value="1"/>
</dbReference>
<dbReference type="AlphaFoldDB" id="A0A5P2B7Z7"/>
<organism evidence="3 4">
    <name type="scientific">Streptomyces venezuelae</name>
    <dbReference type="NCBI Taxonomy" id="54571"/>
    <lineage>
        <taxon>Bacteria</taxon>
        <taxon>Bacillati</taxon>
        <taxon>Actinomycetota</taxon>
        <taxon>Actinomycetes</taxon>
        <taxon>Kitasatosporales</taxon>
        <taxon>Streptomycetaceae</taxon>
        <taxon>Streptomyces</taxon>
    </lineage>
</organism>
<keyword evidence="4" id="KW-1185">Reference proteome</keyword>
<proteinExistence type="predicted"/>
<dbReference type="Gene3D" id="1.10.260.40">
    <property type="entry name" value="lambda repressor-like DNA-binding domains"/>
    <property type="match status" value="1"/>
</dbReference>
<dbReference type="CDD" id="cd00093">
    <property type="entry name" value="HTH_XRE"/>
    <property type="match status" value="1"/>
</dbReference>
<evidence type="ECO:0000256" key="1">
    <source>
        <dbReference type="SAM" id="MobiDB-lite"/>
    </source>
</evidence>
<evidence type="ECO:0000313" key="3">
    <source>
        <dbReference type="EMBL" id="QES25908.1"/>
    </source>
</evidence>
<name>A0A5P2B7Z7_STRVZ</name>
<dbReference type="RefSeq" id="WP_150165344.1">
    <property type="nucleotide sequence ID" value="NZ_CP029193.1"/>
</dbReference>
<dbReference type="Proteomes" id="UP000323046">
    <property type="component" value="Chromosome"/>
</dbReference>
<protein>
    <submittedName>
        <fullName evidence="3">XRE family transcriptional regulator</fullName>
    </submittedName>
</protein>
<dbReference type="PROSITE" id="PS50943">
    <property type="entry name" value="HTH_CROC1"/>
    <property type="match status" value="1"/>
</dbReference>
<dbReference type="OrthoDB" id="4313281at2"/>
<dbReference type="SMART" id="SM00530">
    <property type="entry name" value="HTH_XRE"/>
    <property type="match status" value="1"/>
</dbReference>
<gene>
    <name evidence="3" type="ORF">DEJ47_05050</name>
</gene>
<dbReference type="EMBL" id="CP029193">
    <property type="protein sequence ID" value="QES25908.1"/>
    <property type="molecule type" value="Genomic_DNA"/>
</dbReference>
<dbReference type="GO" id="GO:0003677">
    <property type="term" value="F:DNA binding"/>
    <property type="evidence" value="ECO:0007669"/>
    <property type="project" value="InterPro"/>
</dbReference>
<accession>A0A5P2B7Z7</accession>
<dbReference type="SUPFAM" id="SSF47413">
    <property type="entry name" value="lambda repressor-like DNA-binding domains"/>
    <property type="match status" value="1"/>
</dbReference>
<feature type="domain" description="HTH cro/C1-type" evidence="2">
    <location>
        <begin position="15"/>
        <end position="70"/>
    </location>
</feature>
<dbReference type="InterPro" id="IPR010982">
    <property type="entry name" value="Lambda_DNA-bd_dom_sf"/>
</dbReference>
<sequence length="82" mass="9253">MERPPATYQVHGPSLRRHRMGQGRSVQAVAEAAGISRSYLQRLETGTRECMGPERYIRLRTALNATDDQILAPPEAPSHERR</sequence>
<evidence type="ECO:0000313" key="4">
    <source>
        <dbReference type="Proteomes" id="UP000323046"/>
    </source>
</evidence>